<name>A0A9N9F4Q9_9GLOM</name>
<gene>
    <name evidence="2" type="ORF">DERYTH_LOCUS3357</name>
</gene>
<organism evidence="2 3">
    <name type="scientific">Dentiscutata erythropus</name>
    <dbReference type="NCBI Taxonomy" id="1348616"/>
    <lineage>
        <taxon>Eukaryota</taxon>
        <taxon>Fungi</taxon>
        <taxon>Fungi incertae sedis</taxon>
        <taxon>Mucoromycota</taxon>
        <taxon>Glomeromycotina</taxon>
        <taxon>Glomeromycetes</taxon>
        <taxon>Diversisporales</taxon>
        <taxon>Gigasporaceae</taxon>
        <taxon>Dentiscutata</taxon>
    </lineage>
</organism>
<feature type="transmembrane region" description="Helical" evidence="1">
    <location>
        <begin position="85"/>
        <end position="105"/>
    </location>
</feature>
<keyword evidence="1" id="KW-0812">Transmembrane</keyword>
<comment type="caution">
    <text evidence="2">The sequence shown here is derived from an EMBL/GenBank/DDBJ whole genome shotgun (WGS) entry which is preliminary data.</text>
</comment>
<accession>A0A9N9F4Q9</accession>
<keyword evidence="1" id="KW-0472">Membrane</keyword>
<evidence type="ECO:0000256" key="1">
    <source>
        <dbReference type="SAM" id="Phobius"/>
    </source>
</evidence>
<protein>
    <submittedName>
        <fullName evidence="2">8830_t:CDS:1</fullName>
    </submittedName>
</protein>
<reference evidence="2" key="1">
    <citation type="submission" date="2021-06" db="EMBL/GenBank/DDBJ databases">
        <authorList>
            <person name="Kallberg Y."/>
            <person name="Tangrot J."/>
            <person name="Rosling A."/>
        </authorList>
    </citation>
    <scope>NUCLEOTIDE SEQUENCE</scope>
    <source>
        <strain evidence="2">MA453B</strain>
    </source>
</reference>
<dbReference type="Proteomes" id="UP000789405">
    <property type="component" value="Unassembled WGS sequence"/>
</dbReference>
<keyword evidence="1" id="KW-1133">Transmembrane helix</keyword>
<dbReference type="EMBL" id="CAJVPY010001174">
    <property type="protein sequence ID" value="CAG8510423.1"/>
    <property type="molecule type" value="Genomic_DNA"/>
</dbReference>
<dbReference type="AlphaFoldDB" id="A0A9N9F4Q9"/>
<evidence type="ECO:0000313" key="3">
    <source>
        <dbReference type="Proteomes" id="UP000789405"/>
    </source>
</evidence>
<keyword evidence="3" id="KW-1185">Reference proteome</keyword>
<proteinExistence type="predicted"/>
<evidence type="ECO:0000313" key="2">
    <source>
        <dbReference type="EMBL" id="CAG8510423.1"/>
    </source>
</evidence>
<sequence>MMVVWALGAYPVEREDYNIEMTFKIIPGVYEGNKRAKVEESNKYLLKVSLVGILQEALNVIKDNAIVQVLVSDYVGQERLSRMSFIYMLVILIALICSLLVRRIFCGSSSKNSIQSKLLVTHNNFVEYLKVVSKNRGIPPTVKSDSVNKFESDSLNDSHSSKQVEVSVVSNSHVSRFELSSSNSLHLFKCDHSEDSELFIGVQLSPLQNEIQDRDPEAGPGPATQVYREVKIAPENHFRSIYKIEDGIIKKKPSSKAIEFLERRPDPNRQYQNLNSMTVWEGI</sequence>
<feature type="non-terminal residue" evidence="2">
    <location>
        <position position="1"/>
    </location>
</feature>